<dbReference type="Pfam" id="PF04542">
    <property type="entry name" value="Sigma70_r2"/>
    <property type="match status" value="1"/>
</dbReference>
<dbReference type="SUPFAM" id="SSF88946">
    <property type="entry name" value="Sigma2 domain of RNA polymerase sigma factors"/>
    <property type="match status" value="1"/>
</dbReference>
<keyword evidence="4" id="KW-0238">DNA-binding</keyword>
<dbReference type="GO" id="GO:0003677">
    <property type="term" value="F:DNA binding"/>
    <property type="evidence" value="ECO:0007669"/>
    <property type="project" value="UniProtKB-KW"/>
</dbReference>
<dbReference type="InterPro" id="IPR036388">
    <property type="entry name" value="WH-like_DNA-bd_sf"/>
</dbReference>
<dbReference type="CDD" id="cd06171">
    <property type="entry name" value="Sigma70_r4"/>
    <property type="match status" value="1"/>
</dbReference>
<feature type="domain" description="RNA polymerase sigma-70 region 4" evidence="7">
    <location>
        <begin position="118"/>
        <end position="165"/>
    </location>
</feature>
<reference evidence="8" key="1">
    <citation type="submission" date="2020-10" db="EMBL/GenBank/DDBJ databases">
        <authorList>
            <person name="Gilroy R."/>
        </authorList>
    </citation>
    <scope>NUCLEOTIDE SEQUENCE</scope>
    <source>
        <strain evidence="8">CHK165-10780</strain>
    </source>
</reference>
<dbReference type="Gene3D" id="1.10.10.10">
    <property type="entry name" value="Winged helix-like DNA-binding domain superfamily/Winged helix DNA-binding domain"/>
    <property type="match status" value="1"/>
</dbReference>
<keyword evidence="5" id="KW-0804">Transcription</keyword>
<dbReference type="Pfam" id="PF04545">
    <property type="entry name" value="Sigma70_r4"/>
    <property type="match status" value="1"/>
</dbReference>
<evidence type="ECO:0000256" key="2">
    <source>
        <dbReference type="ARBA" id="ARBA00023015"/>
    </source>
</evidence>
<dbReference type="InterPro" id="IPR007630">
    <property type="entry name" value="RNA_pol_sigma70_r4"/>
</dbReference>
<gene>
    <name evidence="8" type="ORF">IAC85_06200</name>
</gene>
<dbReference type="AlphaFoldDB" id="A0A9D0Z044"/>
<accession>A0A9D0Z044</accession>
<keyword evidence="3" id="KW-0731">Sigma factor</keyword>
<evidence type="ECO:0000313" key="9">
    <source>
        <dbReference type="Proteomes" id="UP000886725"/>
    </source>
</evidence>
<dbReference type="InterPro" id="IPR039425">
    <property type="entry name" value="RNA_pol_sigma-70-like"/>
</dbReference>
<dbReference type="InterPro" id="IPR013325">
    <property type="entry name" value="RNA_pol_sigma_r2"/>
</dbReference>
<dbReference type="PANTHER" id="PTHR43133:SF8">
    <property type="entry name" value="RNA POLYMERASE SIGMA FACTOR HI_1459-RELATED"/>
    <property type="match status" value="1"/>
</dbReference>
<dbReference type="InterPro" id="IPR014284">
    <property type="entry name" value="RNA_pol_sigma-70_dom"/>
</dbReference>
<evidence type="ECO:0000256" key="4">
    <source>
        <dbReference type="ARBA" id="ARBA00023125"/>
    </source>
</evidence>
<dbReference type="GO" id="GO:0016987">
    <property type="term" value="F:sigma factor activity"/>
    <property type="evidence" value="ECO:0007669"/>
    <property type="project" value="UniProtKB-KW"/>
</dbReference>
<evidence type="ECO:0000256" key="3">
    <source>
        <dbReference type="ARBA" id="ARBA00023082"/>
    </source>
</evidence>
<evidence type="ECO:0000259" key="6">
    <source>
        <dbReference type="Pfam" id="PF04542"/>
    </source>
</evidence>
<keyword evidence="2" id="KW-0805">Transcription regulation</keyword>
<evidence type="ECO:0000259" key="7">
    <source>
        <dbReference type="Pfam" id="PF04545"/>
    </source>
</evidence>
<organism evidence="8 9">
    <name type="scientific">Candidatus Faecenecus gallistercoris</name>
    <dbReference type="NCBI Taxonomy" id="2840793"/>
    <lineage>
        <taxon>Bacteria</taxon>
        <taxon>Bacillati</taxon>
        <taxon>Bacillota</taxon>
        <taxon>Bacillota incertae sedis</taxon>
        <taxon>Candidatus Faecenecus</taxon>
    </lineage>
</organism>
<comment type="similarity">
    <text evidence="1">Belongs to the sigma-70 factor family. ECF subfamily.</text>
</comment>
<feature type="domain" description="RNA polymerase sigma-70 region 2" evidence="6">
    <location>
        <begin position="22"/>
        <end position="88"/>
    </location>
</feature>
<dbReference type="EMBL" id="DVFU01000120">
    <property type="protein sequence ID" value="HIQ65312.1"/>
    <property type="molecule type" value="Genomic_DNA"/>
</dbReference>
<proteinExistence type="inferred from homology"/>
<dbReference type="NCBIfam" id="TIGR02937">
    <property type="entry name" value="sigma70-ECF"/>
    <property type="match status" value="1"/>
</dbReference>
<dbReference type="SUPFAM" id="SSF88659">
    <property type="entry name" value="Sigma3 and sigma4 domains of RNA polymerase sigma factors"/>
    <property type="match status" value="1"/>
</dbReference>
<dbReference type="GO" id="GO:0006352">
    <property type="term" value="P:DNA-templated transcription initiation"/>
    <property type="evidence" value="ECO:0007669"/>
    <property type="project" value="InterPro"/>
</dbReference>
<sequence length="174" mass="20829">MRLNYNLLKLQHGHIEALEEIYHLMYPSIFKYAFSVLRHYEEAEDVCQEVFLRIERYASKYELGTNPRAWIYKITKNLVTTHLKKRKKEIPIDKEQLEFFINQDLVRPKADLSYVKDALNCLTEREAQVVTLHIYGGLKHYETAEVLNLSYEKVRSIYTYALRKIEKRLTGRQK</sequence>
<evidence type="ECO:0000256" key="5">
    <source>
        <dbReference type="ARBA" id="ARBA00023163"/>
    </source>
</evidence>
<dbReference type="PANTHER" id="PTHR43133">
    <property type="entry name" value="RNA POLYMERASE ECF-TYPE SIGMA FACTO"/>
    <property type="match status" value="1"/>
</dbReference>
<reference evidence="8" key="2">
    <citation type="journal article" date="2021" name="PeerJ">
        <title>Extensive microbial diversity within the chicken gut microbiome revealed by metagenomics and culture.</title>
        <authorList>
            <person name="Gilroy R."/>
            <person name="Ravi A."/>
            <person name="Getino M."/>
            <person name="Pursley I."/>
            <person name="Horton D.L."/>
            <person name="Alikhan N.F."/>
            <person name="Baker D."/>
            <person name="Gharbi K."/>
            <person name="Hall N."/>
            <person name="Watson M."/>
            <person name="Adriaenssens E.M."/>
            <person name="Foster-Nyarko E."/>
            <person name="Jarju S."/>
            <person name="Secka A."/>
            <person name="Antonio M."/>
            <person name="Oren A."/>
            <person name="Chaudhuri R.R."/>
            <person name="La Ragione R."/>
            <person name="Hildebrand F."/>
            <person name="Pallen M.J."/>
        </authorList>
    </citation>
    <scope>NUCLEOTIDE SEQUENCE</scope>
    <source>
        <strain evidence="8">CHK165-10780</strain>
    </source>
</reference>
<evidence type="ECO:0000313" key="8">
    <source>
        <dbReference type="EMBL" id="HIQ65312.1"/>
    </source>
</evidence>
<dbReference type="InterPro" id="IPR007627">
    <property type="entry name" value="RNA_pol_sigma70_r2"/>
</dbReference>
<name>A0A9D0Z044_9FIRM</name>
<evidence type="ECO:0000256" key="1">
    <source>
        <dbReference type="ARBA" id="ARBA00010641"/>
    </source>
</evidence>
<comment type="caution">
    <text evidence="8">The sequence shown here is derived from an EMBL/GenBank/DDBJ whole genome shotgun (WGS) entry which is preliminary data.</text>
</comment>
<dbReference type="InterPro" id="IPR013324">
    <property type="entry name" value="RNA_pol_sigma_r3/r4-like"/>
</dbReference>
<dbReference type="Gene3D" id="1.10.1740.10">
    <property type="match status" value="1"/>
</dbReference>
<protein>
    <submittedName>
        <fullName evidence="8">RNA polymerase sigma factor</fullName>
    </submittedName>
</protein>
<dbReference type="Proteomes" id="UP000886725">
    <property type="component" value="Unassembled WGS sequence"/>
</dbReference>